<accession>A0A0C2VPB1</accession>
<dbReference type="Proteomes" id="UP000031950">
    <property type="component" value="Unassembled WGS sequence"/>
</dbReference>
<dbReference type="EMBL" id="JXRQ01000016">
    <property type="protein sequence ID" value="KIL50742.1"/>
    <property type="molecule type" value="Genomic_DNA"/>
</dbReference>
<dbReference type="STRING" id="135826.KP77_13620"/>
<evidence type="ECO:0000313" key="2">
    <source>
        <dbReference type="Proteomes" id="UP000031950"/>
    </source>
</evidence>
<comment type="caution">
    <text evidence="1">The sequence shown here is derived from an EMBL/GenBank/DDBJ whole genome shotgun (WGS) entry which is preliminary data.</text>
</comment>
<keyword evidence="2" id="KW-1185">Reference proteome</keyword>
<dbReference type="AlphaFoldDB" id="A0A0C2VPB1"/>
<dbReference type="PATRIC" id="fig|135826.4.peg.1358"/>
<evidence type="ECO:0000313" key="1">
    <source>
        <dbReference type="EMBL" id="KIL50742.1"/>
    </source>
</evidence>
<reference evidence="1 2" key="1">
    <citation type="submission" date="2015-01" db="EMBL/GenBank/DDBJ databases">
        <title>Genome sequence of Jeotgalibacillus alimentarius.</title>
        <authorList>
            <person name="Goh K.M."/>
            <person name="Chan K.-G."/>
            <person name="Yaakop A.S."/>
            <person name="Ee R."/>
            <person name="Gan H.M."/>
            <person name="Chan C.S."/>
        </authorList>
    </citation>
    <scope>NUCLEOTIDE SEQUENCE [LARGE SCALE GENOMIC DNA]</scope>
    <source>
        <strain evidence="1 2">YKJ-13</strain>
    </source>
</reference>
<protein>
    <submittedName>
        <fullName evidence="1">Uncharacterized protein</fullName>
    </submittedName>
</protein>
<organism evidence="1 2">
    <name type="scientific">Jeotgalibacillus alimentarius</name>
    <dbReference type="NCBI Taxonomy" id="135826"/>
    <lineage>
        <taxon>Bacteria</taxon>
        <taxon>Bacillati</taxon>
        <taxon>Bacillota</taxon>
        <taxon>Bacilli</taxon>
        <taxon>Bacillales</taxon>
        <taxon>Caryophanaceae</taxon>
        <taxon>Jeotgalibacillus</taxon>
    </lineage>
</organism>
<sequence>MMREMTLIESVISFLYYALKKLHVVYAKLVAGAESHQPAQMELQLKVTSLLT</sequence>
<gene>
    <name evidence="1" type="ORF">KP77_13620</name>
</gene>
<proteinExistence type="predicted"/>
<name>A0A0C2VPB1_9BACL</name>